<reference evidence="4 5" key="1">
    <citation type="submission" date="2023-11" db="EMBL/GenBank/DDBJ databases">
        <authorList>
            <person name="Hedman E."/>
            <person name="Englund M."/>
            <person name="Stromberg M."/>
            <person name="Nyberg Akerstrom W."/>
            <person name="Nylinder S."/>
            <person name="Jareborg N."/>
            <person name="Kallberg Y."/>
            <person name="Kronander E."/>
        </authorList>
    </citation>
    <scope>NUCLEOTIDE SEQUENCE [LARGE SCALE GENOMIC DNA]</scope>
</reference>
<organism evidence="4 5">
    <name type="scientific">Parnassius mnemosyne</name>
    <name type="common">clouded apollo</name>
    <dbReference type="NCBI Taxonomy" id="213953"/>
    <lineage>
        <taxon>Eukaryota</taxon>
        <taxon>Metazoa</taxon>
        <taxon>Ecdysozoa</taxon>
        <taxon>Arthropoda</taxon>
        <taxon>Hexapoda</taxon>
        <taxon>Insecta</taxon>
        <taxon>Pterygota</taxon>
        <taxon>Neoptera</taxon>
        <taxon>Endopterygota</taxon>
        <taxon>Lepidoptera</taxon>
        <taxon>Glossata</taxon>
        <taxon>Ditrysia</taxon>
        <taxon>Papilionoidea</taxon>
        <taxon>Papilionidae</taxon>
        <taxon>Parnassiinae</taxon>
        <taxon>Parnassini</taxon>
        <taxon>Parnassius</taxon>
        <taxon>Driopa</taxon>
    </lineage>
</organism>
<proteinExistence type="predicted"/>
<evidence type="ECO:0000256" key="1">
    <source>
        <dbReference type="PROSITE-ProRule" id="PRU00371"/>
    </source>
</evidence>
<dbReference type="PANTHER" id="PTHR12243">
    <property type="entry name" value="MADF DOMAIN TRANSCRIPTION FACTOR"/>
    <property type="match status" value="1"/>
</dbReference>
<dbReference type="PANTHER" id="PTHR12243:SF67">
    <property type="entry name" value="COREPRESSOR OF PANGOLIN, ISOFORM A-RELATED"/>
    <property type="match status" value="1"/>
</dbReference>
<evidence type="ECO:0000313" key="4">
    <source>
        <dbReference type="EMBL" id="CAK1589051.1"/>
    </source>
</evidence>
<feature type="domain" description="MADF" evidence="2">
    <location>
        <begin position="4"/>
        <end position="93"/>
    </location>
</feature>
<protein>
    <submittedName>
        <fullName evidence="4">Uncharacterized protein</fullName>
    </submittedName>
</protein>
<dbReference type="EMBL" id="CAVLGL010000083">
    <property type="protein sequence ID" value="CAK1589051.1"/>
    <property type="molecule type" value="Genomic_DNA"/>
</dbReference>
<dbReference type="InterPro" id="IPR039353">
    <property type="entry name" value="TF_Adf1"/>
</dbReference>
<comment type="subcellular location">
    <subcellularLocation>
        <location evidence="1">Nucleus</location>
    </subcellularLocation>
</comment>
<comment type="caution">
    <text evidence="4">The sequence shown here is derived from an EMBL/GenBank/DDBJ whole genome shotgun (WGS) entry which is preliminary data.</text>
</comment>
<sequence>MDNILIEAVYRREPLWNPMNDLHKNSNILKRLWQEVAAEVNRDAKTTKTRWKNLRAYYVKECQKINSKSKEGSETTSTWQYFDQLQFLGDVILPGLNQSMGCTKEEDYEGDEIFITNLDGSMAYPENLSPAQSSSDTSYITPPTRKRKLNTLASSNECINNDTLLELERKKVQILESDIARGSNDDLLFFESLLPFMNEIPLDRKLRLRTKIQDLISNELEAVQKTVIN</sequence>
<evidence type="ECO:0000259" key="2">
    <source>
        <dbReference type="PROSITE" id="PS51029"/>
    </source>
</evidence>
<dbReference type="InterPro" id="IPR006578">
    <property type="entry name" value="MADF-dom"/>
</dbReference>
<dbReference type="InterPro" id="IPR004210">
    <property type="entry name" value="BESS_motif"/>
</dbReference>
<dbReference type="GO" id="GO:0005634">
    <property type="term" value="C:nucleus"/>
    <property type="evidence" value="ECO:0007669"/>
    <property type="project" value="UniProtKB-SubCell"/>
</dbReference>
<dbReference type="Proteomes" id="UP001314205">
    <property type="component" value="Unassembled WGS sequence"/>
</dbReference>
<dbReference type="SMART" id="SM00595">
    <property type="entry name" value="MADF"/>
    <property type="match status" value="1"/>
</dbReference>
<feature type="domain" description="BESS" evidence="3">
    <location>
        <begin position="183"/>
        <end position="222"/>
    </location>
</feature>
<keyword evidence="1" id="KW-0539">Nucleus</keyword>
<gene>
    <name evidence="4" type="ORF">PARMNEM_LOCUS9606</name>
</gene>
<keyword evidence="5" id="KW-1185">Reference proteome</keyword>
<accession>A0AAV1L513</accession>
<dbReference type="Pfam" id="PF10545">
    <property type="entry name" value="MADF_DNA_bdg"/>
    <property type="match status" value="1"/>
</dbReference>
<dbReference type="GO" id="GO:0003677">
    <property type="term" value="F:DNA binding"/>
    <property type="evidence" value="ECO:0007669"/>
    <property type="project" value="InterPro"/>
</dbReference>
<dbReference type="AlphaFoldDB" id="A0AAV1L513"/>
<dbReference type="Pfam" id="PF02944">
    <property type="entry name" value="BESS"/>
    <property type="match status" value="1"/>
</dbReference>
<dbReference type="PROSITE" id="PS51029">
    <property type="entry name" value="MADF"/>
    <property type="match status" value="1"/>
</dbReference>
<name>A0AAV1L513_9NEOP</name>
<evidence type="ECO:0000313" key="5">
    <source>
        <dbReference type="Proteomes" id="UP001314205"/>
    </source>
</evidence>
<evidence type="ECO:0000259" key="3">
    <source>
        <dbReference type="PROSITE" id="PS51031"/>
    </source>
</evidence>
<dbReference type="PROSITE" id="PS51031">
    <property type="entry name" value="BESS"/>
    <property type="match status" value="1"/>
</dbReference>